<evidence type="ECO:0000259" key="4">
    <source>
        <dbReference type="PROSITE" id="PS50995"/>
    </source>
</evidence>
<dbReference type="PROSITE" id="PS50995">
    <property type="entry name" value="HTH_MARR_2"/>
    <property type="match status" value="1"/>
</dbReference>
<keyword evidence="6" id="KW-1185">Reference proteome</keyword>
<dbReference type="PANTHER" id="PTHR42756">
    <property type="entry name" value="TRANSCRIPTIONAL REGULATOR, MARR"/>
    <property type="match status" value="1"/>
</dbReference>
<dbReference type="KEGG" id="ppru:FDP22_04060"/>
<keyword evidence="1" id="KW-0805">Transcription regulation</keyword>
<dbReference type="InterPro" id="IPR000835">
    <property type="entry name" value="HTH_MarR-typ"/>
</dbReference>
<keyword evidence="3" id="KW-0804">Transcription</keyword>
<organism evidence="5 6">
    <name type="scientific">Paroceanicella profunda</name>
    <dbReference type="NCBI Taxonomy" id="2579971"/>
    <lineage>
        <taxon>Bacteria</taxon>
        <taxon>Pseudomonadati</taxon>
        <taxon>Pseudomonadota</taxon>
        <taxon>Alphaproteobacteria</taxon>
        <taxon>Rhodobacterales</taxon>
        <taxon>Paracoccaceae</taxon>
        <taxon>Paroceanicella</taxon>
    </lineage>
</organism>
<dbReference type="Proteomes" id="UP000305888">
    <property type="component" value="Chromosome"/>
</dbReference>
<evidence type="ECO:0000313" key="6">
    <source>
        <dbReference type="Proteomes" id="UP000305888"/>
    </source>
</evidence>
<dbReference type="AlphaFoldDB" id="A0A5B8FUT1"/>
<dbReference type="Pfam" id="PF01047">
    <property type="entry name" value="MarR"/>
    <property type="match status" value="1"/>
</dbReference>
<evidence type="ECO:0000256" key="2">
    <source>
        <dbReference type="ARBA" id="ARBA00023125"/>
    </source>
</evidence>
<dbReference type="InterPro" id="IPR036388">
    <property type="entry name" value="WH-like_DNA-bd_sf"/>
</dbReference>
<dbReference type="OrthoDB" id="582199at2"/>
<reference evidence="5 6" key="1">
    <citation type="submission" date="2019-06" db="EMBL/GenBank/DDBJ databases">
        <title>Genome sequence of Rhodobacteraceae bacterium D4M1.</title>
        <authorList>
            <person name="Cao J."/>
        </authorList>
    </citation>
    <scope>NUCLEOTIDE SEQUENCE [LARGE SCALE GENOMIC DNA]</scope>
    <source>
        <strain evidence="5 6">D4M1</strain>
    </source>
</reference>
<dbReference type="GO" id="GO:0003700">
    <property type="term" value="F:DNA-binding transcription factor activity"/>
    <property type="evidence" value="ECO:0007669"/>
    <property type="project" value="InterPro"/>
</dbReference>
<gene>
    <name evidence="5" type="ORF">FDP22_04060</name>
</gene>
<dbReference type="EMBL" id="CP040818">
    <property type="protein sequence ID" value="QDL91034.1"/>
    <property type="molecule type" value="Genomic_DNA"/>
</dbReference>
<dbReference type="InterPro" id="IPR036390">
    <property type="entry name" value="WH_DNA-bd_sf"/>
</dbReference>
<sequence>MAGPRLTEQLGYIIASVNRRLEEDLAERLRPGGIAIEQFRILEALDQNGPLSMGELAAMVLVEPATLTKIIDRMVSDTLVFRMPDERDRRRVKVSMAPTGEAQYRRLSGVSKAHEKHISEIFDEADVAALRTLLLELKER</sequence>
<evidence type="ECO:0000256" key="1">
    <source>
        <dbReference type="ARBA" id="ARBA00023015"/>
    </source>
</evidence>
<evidence type="ECO:0000313" key="5">
    <source>
        <dbReference type="EMBL" id="QDL91034.1"/>
    </source>
</evidence>
<dbReference type="PANTHER" id="PTHR42756:SF1">
    <property type="entry name" value="TRANSCRIPTIONAL REPRESSOR OF EMRAB OPERON"/>
    <property type="match status" value="1"/>
</dbReference>
<dbReference type="GO" id="GO:0003677">
    <property type="term" value="F:DNA binding"/>
    <property type="evidence" value="ECO:0007669"/>
    <property type="project" value="UniProtKB-KW"/>
</dbReference>
<proteinExistence type="predicted"/>
<dbReference type="RefSeq" id="WP_138578495.1">
    <property type="nucleotide sequence ID" value="NZ_CP040818.1"/>
</dbReference>
<dbReference type="SMART" id="SM00347">
    <property type="entry name" value="HTH_MARR"/>
    <property type="match status" value="1"/>
</dbReference>
<keyword evidence="2" id="KW-0238">DNA-binding</keyword>
<dbReference type="Gene3D" id="1.10.10.10">
    <property type="entry name" value="Winged helix-like DNA-binding domain superfamily/Winged helix DNA-binding domain"/>
    <property type="match status" value="1"/>
</dbReference>
<accession>A0A5B8FUT1</accession>
<evidence type="ECO:0000256" key="3">
    <source>
        <dbReference type="ARBA" id="ARBA00023163"/>
    </source>
</evidence>
<dbReference type="SUPFAM" id="SSF46785">
    <property type="entry name" value="Winged helix' DNA-binding domain"/>
    <property type="match status" value="1"/>
</dbReference>
<name>A0A5B8FUT1_9RHOB</name>
<protein>
    <submittedName>
        <fullName evidence="5">MarR family transcriptional regulator</fullName>
    </submittedName>
</protein>
<feature type="domain" description="HTH marR-type" evidence="4">
    <location>
        <begin position="7"/>
        <end position="139"/>
    </location>
</feature>